<evidence type="ECO:0000256" key="4">
    <source>
        <dbReference type="ARBA" id="ARBA00023163"/>
    </source>
</evidence>
<keyword evidence="7" id="KW-1185">Reference proteome</keyword>
<reference evidence="6 7" key="1">
    <citation type="submission" date="2018-07" db="EMBL/GenBank/DDBJ databases">
        <title>Genomic Encyclopedia of Type Strains, Phase IV (KMG-IV): sequencing the most valuable type-strain genomes for metagenomic binning, comparative biology and taxonomic classification.</title>
        <authorList>
            <person name="Goeker M."/>
        </authorList>
    </citation>
    <scope>NUCLEOTIDE SEQUENCE [LARGE SCALE GENOMIC DNA]</scope>
    <source>
        <strain evidence="6 7">DSM 5603</strain>
    </source>
</reference>
<dbReference type="CDD" id="cd08451">
    <property type="entry name" value="PBP2_BudR"/>
    <property type="match status" value="1"/>
</dbReference>
<keyword evidence="4" id="KW-0804">Transcription</keyword>
<dbReference type="Gene3D" id="1.10.10.10">
    <property type="entry name" value="Winged helix-like DNA-binding domain superfamily/Winged helix DNA-binding domain"/>
    <property type="match status" value="1"/>
</dbReference>
<dbReference type="PANTHER" id="PTHR30346">
    <property type="entry name" value="TRANSCRIPTIONAL DUAL REGULATOR HCAR-RELATED"/>
    <property type="match status" value="1"/>
</dbReference>
<dbReference type="PANTHER" id="PTHR30346:SF30">
    <property type="entry name" value="SMALL NEUTRAL PROTEASE REGULATORY PROTEIN"/>
    <property type="match status" value="1"/>
</dbReference>
<comment type="caution">
    <text evidence="6">The sequence shown here is derived from an EMBL/GenBank/DDBJ whole genome shotgun (WGS) entry which is preliminary data.</text>
</comment>
<evidence type="ECO:0000256" key="1">
    <source>
        <dbReference type="ARBA" id="ARBA00009437"/>
    </source>
</evidence>
<dbReference type="InterPro" id="IPR000847">
    <property type="entry name" value="LysR_HTH_N"/>
</dbReference>
<dbReference type="Pfam" id="PF00126">
    <property type="entry name" value="HTH_1"/>
    <property type="match status" value="1"/>
</dbReference>
<dbReference type="Pfam" id="PF03466">
    <property type="entry name" value="LysR_substrate"/>
    <property type="match status" value="1"/>
</dbReference>
<sequence length="301" mass="31766">MNIEFRHLRYIAAIAEHGSFTHAARALHMEQPPLSQQIRALEQMLGLKLFVRSRQGAVPTEAGAELVKRAGILLQMRQEFVEVATGLGRGERGSLRVGLAGAVSLLPLIPAAIRQLRLALPHAVITMEESNTPALCAALTERTIDVAIIRPPAPGGVFTIETLFDEPTLLAVPVGHKAAGQARVALQDVAGDPLILFPRALGPGFFDAILAACQNAGFTPQLGQEAPQITAAVPLVAAGLGVSIVPASLDQIHAGGAVFRPIAGTAPRATLAVATRPEPPTPLLRRFVETVREQVRATALV</sequence>
<dbReference type="SUPFAM" id="SSF46785">
    <property type="entry name" value="Winged helix' DNA-binding domain"/>
    <property type="match status" value="1"/>
</dbReference>
<dbReference type="InterPro" id="IPR036388">
    <property type="entry name" value="WH-like_DNA-bd_sf"/>
</dbReference>
<evidence type="ECO:0000313" key="6">
    <source>
        <dbReference type="EMBL" id="RDI40238.1"/>
    </source>
</evidence>
<dbReference type="Proteomes" id="UP000254958">
    <property type="component" value="Unassembled WGS sequence"/>
</dbReference>
<dbReference type="AlphaFoldDB" id="A0A370G8V4"/>
<accession>A0A370G8V4</accession>
<dbReference type="FunFam" id="1.10.10.10:FF:000001">
    <property type="entry name" value="LysR family transcriptional regulator"/>
    <property type="match status" value="1"/>
</dbReference>
<feature type="domain" description="HTH lysR-type" evidence="5">
    <location>
        <begin position="3"/>
        <end position="60"/>
    </location>
</feature>
<keyword evidence="3 6" id="KW-0238">DNA-binding</keyword>
<dbReference type="InterPro" id="IPR005119">
    <property type="entry name" value="LysR_subst-bd"/>
</dbReference>
<dbReference type="PROSITE" id="PS50931">
    <property type="entry name" value="HTH_LYSR"/>
    <property type="match status" value="1"/>
</dbReference>
<evidence type="ECO:0000256" key="2">
    <source>
        <dbReference type="ARBA" id="ARBA00023015"/>
    </source>
</evidence>
<dbReference type="Gene3D" id="3.40.190.10">
    <property type="entry name" value="Periplasmic binding protein-like II"/>
    <property type="match status" value="2"/>
</dbReference>
<proteinExistence type="inferred from homology"/>
<gene>
    <name evidence="6" type="ORF">C7453_10125</name>
</gene>
<keyword evidence="2" id="KW-0805">Transcription regulation</keyword>
<dbReference type="InterPro" id="IPR036390">
    <property type="entry name" value="WH_DNA-bd_sf"/>
</dbReference>
<dbReference type="SUPFAM" id="SSF53850">
    <property type="entry name" value="Periplasmic binding protein-like II"/>
    <property type="match status" value="1"/>
</dbReference>
<evidence type="ECO:0000256" key="3">
    <source>
        <dbReference type="ARBA" id="ARBA00023125"/>
    </source>
</evidence>
<evidence type="ECO:0000313" key="7">
    <source>
        <dbReference type="Proteomes" id="UP000254958"/>
    </source>
</evidence>
<organism evidence="6 7">
    <name type="scientific">Gluconacetobacter liquefaciens</name>
    <name type="common">Acetobacter liquefaciens</name>
    <dbReference type="NCBI Taxonomy" id="89584"/>
    <lineage>
        <taxon>Bacteria</taxon>
        <taxon>Pseudomonadati</taxon>
        <taxon>Pseudomonadota</taxon>
        <taxon>Alphaproteobacteria</taxon>
        <taxon>Acetobacterales</taxon>
        <taxon>Acetobacteraceae</taxon>
        <taxon>Gluconacetobacter</taxon>
    </lineage>
</organism>
<dbReference type="GO" id="GO:0032993">
    <property type="term" value="C:protein-DNA complex"/>
    <property type="evidence" value="ECO:0007669"/>
    <property type="project" value="TreeGrafter"/>
</dbReference>
<evidence type="ECO:0000259" key="5">
    <source>
        <dbReference type="PROSITE" id="PS50931"/>
    </source>
</evidence>
<dbReference type="InterPro" id="IPR037410">
    <property type="entry name" value="BudR_PBP2"/>
</dbReference>
<dbReference type="EMBL" id="QQAW01000001">
    <property type="protein sequence ID" value="RDI40238.1"/>
    <property type="molecule type" value="Genomic_DNA"/>
</dbReference>
<dbReference type="PRINTS" id="PR00039">
    <property type="entry name" value="HTHLYSR"/>
</dbReference>
<protein>
    <submittedName>
        <fullName evidence="6">DNA-binding transcriptional LysR family regulator</fullName>
    </submittedName>
</protein>
<dbReference type="GO" id="GO:0003677">
    <property type="term" value="F:DNA binding"/>
    <property type="evidence" value="ECO:0007669"/>
    <property type="project" value="UniProtKB-KW"/>
</dbReference>
<dbReference type="GO" id="GO:0003700">
    <property type="term" value="F:DNA-binding transcription factor activity"/>
    <property type="evidence" value="ECO:0007669"/>
    <property type="project" value="InterPro"/>
</dbReference>
<comment type="similarity">
    <text evidence="1">Belongs to the LysR transcriptional regulatory family.</text>
</comment>
<name>A0A370G8V4_GLULI</name>